<dbReference type="SUPFAM" id="SSF63712">
    <property type="entry name" value="Nicotinic receptor ligand binding domain-like"/>
    <property type="match status" value="1"/>
</dbReference>
<dbReference type="Gene3D" id="2.70.170.10">
    <property type="entry name" value="Neurotransmitter-gated ion-channel ligand-binding domain"/>
    <property type="match status" value="1"/>
</dbReference>
<sequence length="174" mass="19973">MIMVPEILVWRPDTIIYNCISQEEVIDEQRRLVQIESNGMVTLSNPSVYTTRCKLNIARMPFDDQRCTVNISSWAYDFDEMNITTDNVGSEMTNNKLDFKGNSEWDVKAIEVMTKDAKDTERDTYAEFPNQYCLRHQPLLLPIIIPVPIPPNTDIDIEADDLAAVAFPTTLLRL</sequence>
<accession>A0A2A2KRL8</accession>
<dbReference type="InterPro" id="IPR006202">
    <property type="entry name" value="Neur_chan_lig-bd"/>
</dbReference>
<dbReference type="STRING" id="2018661.A0A2A2KRL8"/>
<dbReference type="GO" id="GO:0016020">
    <property type="term" value="C:membrane"/>
    <property type="evidence" value="ECO:0007669"/>
    <property type="project" value="InterPro"/>
</dbReference>
<name>A0A2A2KRL8_9BILA</name>
<dbReference type="GO" id="GO:0004888">
    <property type="term" value="F:transmembrane signaling receptor activity"/>
    <property type="evidence" value="ECO:0007669"/>
    <property type="project" value="InterPro"/>
</dbReference>
<dbReference type="CDD" id="cd18989">
    <property type="entry name" value="LGIC_ECD_cation"/>
    <property type="match status" value="1"/>
</dbReference>
<evidence type="ECO:0000313" key="2">
    <source>
        <dbReference type="EMBL" id="PAV76585.1"/>
    </source>
</evidence>
<feature type="domain" description="Neurotransmitter-gated ion-channel ligand-binding" evidence="1">
    <location>
        <begin position="3"/>
        <end position="120"/>
    </location>
</feature>
<evidence type="ECO:0000259" key="1">
    <source>
        <dbReference type="Pfam" id="PF02931"/>
    </source>
</evidence>
<gene>
    <name evidence="2" type="ORF">WR25_19219</name>
</gene>
<dbReference type="GO" id="GO:0005230">
    <property type="term" value="F:extracellular ligand-gated monoatomic ion channel activity"/>
    <property type="evidence" value="ECO:0007669"/>
    <property type="project" value="InterPro"/>
</dbReference>
<dbReference type="Pfam" id="PF02931">
    <property type="entry name" value="Neur_chan_LBD"/>
    <property type="match status" value="1"/>
</dbReference>
<protein>
    <recommendedName>
        <fullName evidence="1">Neurotransmitter-gated ion-channel ligand-binding domain-containing protein</fullName>
    </recommendedName>
</protein>
<proteinExistence type="predicted"/>
<evidence type="ECO:0000313" key="3">
    <source>
        <dbReference type="Proteomes" id="UP000218231"/>
    </source>
</evidence>
<dbReference type="PANTHER" id="PTHR18945">
    <property type="entry name" value="NEUROTRANSMITTER GATED ION CHANNEL"/>
    <property type="match status" value="1"/>
</dbReference>
<dbReference type="InterPro" id="IPR036734">
    <property type="entry name" value="Neur_chan_lig-bd_sf"/>
</dbReference>
<dbReference type="OrthoDB" id="410315at2759"/>
<dbReference type="InterPro" id="IPR006201">
    <property type="entry name" value="Neur_channel"/>
</dbReference>
<reference evidence="2 3" key="1">
    <citation type="journal article" date="2017" name="Curr. Biol.">
        <title>Genome architecture and evolution of a unichromosomal asexual nematode.</title>
        <authorList>
            <person name="Fradin H."/>
            <person name="Zegar C."/>
            <person name="Gutwein M."/>
            <person name="Lucas J."/>
            <person name="Kovtun M."/>
            <person name="Corcoran D."/>
            <person name="Baugh L.R."/>
            <person name="Kiontke K."/>
            <person name="Gunsalus K."/>
            <person name="Fitch D.H."/>
            <person name="Piano F."/>
        </authorList>
    </citation>
    <scope>NUCLEOTIDE SEQUENCE [LARGE SCALE GENOMIC DNA]</scope>
    <source>
        <strain evidence="2">PF1309</strain>
    </source>
</reference>
<organism evidence="2 3">
    <name type="scientific">Diploscapter pachys</name>
    <dbReference type="NCBI Taxonomy" id="2018661"/>
    <lineage>
        <taxon>Eukaryota</taxon>
        <taxon>Metazoa</taxon>
        <taxon>Ecdysozoa</taxon>
        <taxon>Nematoda</taxon>
        <taxon>Chromadorea</taxon>
        <taxon>Rhabditida</taxon>
        <taxon>Rhabditina</taxon>
        <taxon>Rhabditomorpha</taxon>
        <taxon>Rhabditoidea</taxon>
        <taxon>Rhabditidae</taxon>
        <taxon>Diploscapter</taxon>
    </lineage>
</organism>
<keyword evidence="3" id="KW-1185">Reference proteome</keyword>
<dbReference type="EMBL" id="LIAE01007861">
    <property type="protein sequence ID" value="PAV76585.1"/>
    <property type="molecule type" value="Genomic_DNA"/>
</dbReference>
<comment type="caution">
    <text evidence="2">The sequence shown here is derived from an EMBL/GenBank/DDBJ whole genome shotgun (WGS) entry which is preliminary data.</text>
</comment>
<dbReference type="AlphaFoldDB" id="A0A2A2KRL8"/>
<dbReference type="Proteomes" id="UP000218231">
    <property type="component" value="Unassembled WGS sequence"/>
</dbReference>